<keyword evidence="4" id="KW-1185">Reference proteome</keyword>
<evidence type="ECO:0000256" key="1">
    <source>
        <dbReference type="SAM" id="Coils"/>
    </source>
</evidence>
<gene>
    <name evidence="3" type="ORF">Nepgr_020278</name>
</gene>
<evidence type="ECO:0000256" key="2">
    <source>
        <dbReference type="SAM" id="MobiDB-lite"/>
    </source>
</evidence>
<dbReference type="Proteomes" id="UP001279734">
    <property type="component" value="Unassembled WGS sequence"/>
</dbReference>
<reference evidence="3" key="1">
    <citation type="submission" date="2023-05" db="EMBL/GenBank/DDBJ databases">
        <title>Nepenthes gracilis genome sequencing.</title>
        <authorList>
            <person name="Fukushima K."/>
        </authorList>
    </citation>
    <scope>NUCLEOTIDE SEQUENCE</scope>
    <source>
        <strain evidence="3">SING2019-196</strain>
    </source>
</reference>
<sequence>MPSLTSAAGPAALEVCEAESQPAGSPPARPIAETFADAVPEARDDVFILNDPEGPLQAAPVLSSEARGPVEPTVICVEPLSEFRAFESMAPSPEEGVALATDPVRASGRVAGTSSWQEPLSAPTAATLLASSPPAGEGEEPRREASLGDLAHSPSAAPSQVWVLQSGLPSLLHALGVLLTSLLMQAPGDANPFDELTALFHGGLQQVISCGRAWFASLEEENGRLQQRVAQLEALLVAVEDDNARLVRDMVGRLSPSESRLALEARY</sequence>
<comment type="caution">
    <text evidence="3">The sequence shown here is derived from an EMBL/GenBank/DDBJ whole genome shotgun (WGS) entry which is preliminary data.</text>
</comment>
<organism evidence="3 4">
    <name type="scientific">Nepenthes gracilis</name>
    <name type="common">Slender pitcher plant</name>
    <dbReference type="NCBI Taxonomy" id="150966"/>
    <lineage>
        <taxon>Eukaryota</taxon>
        <taxon>Viridiplantae</taxon>
        <taxon>Streptophyta</taxon>
        <taxon>Embryophyta</taxon>
        <taxon>Tracheophyta</taxon>
        <taxon>Spermatophyta</taxon>
        <taxon>Magnoliopsida</taxon>
        <taxon>eudicotyledons</taxon>
        <taxon>Gunneridae</taxon>
        <taxon>Pentapetalae</taxon>
        <taxon>Caryophyllales</taxon>
        <taxon>Nepenthaceae</taxon>
        <taxon>Nepenthes</taxon>
    </lineage>
</organism>
<proteinExistence type="predicted"/>
<protein>
    <submittedName>
        <fullName evidence="3">Uncharacterized protein</fullName>
    </submittedName>
</protein>
<feature type="region of interest" description="Disordered" evidence="2">
    <location>
        <begin position="128"/>
        <end position="152"/>
    </location>
</feature>
<dbReference type="EMBL" id="BSYO01000019">
    <property type="protein sequence ID" value="GMH18437.1"/>
    <property type="molecule type" value="Genomic_DNA"/>
</dbReference>
<keyword evidence="1" id="KW-0175">Coiled coil</keyword>
<evidence type="ECO:0000313" key="4">
    <source>
        <dbReference type="Proteomes" id="UP001279734"/>
    </source>
</evidence>
<name>A0AAD3SXU6_NEPGR</name>
<accession>A0AAD3SXU6</accession>
<evidence type="ECO:0000313" key="3">
    <source>
        <dbReference type="EMBL" id="GMH18437.1"/>
    </source>
</evidence>
<feature type="coiled-coil region" evidence="1">
    <location>
        <begin position="215"/>
        <end position="249"/>
    </location>
</feature>
<dbReference type="AlphaFoldDB" id="A0AAD3SXU6"/>